<dbReference type="SUPFAM" id="SSF47473">
    <property type="entry name" value="EF-hand"/>
    <property type="match status" value="1"/>
</dbReference>
<proteinExistence type="predicted"/>
<comment type="caution">
    <text evidence="2">The sequence shown here is derived from an EMBL/GenBank/DDBJ whole genome shotgun (WGS) entry which is preliminary data.</text>
</comment>
<evidence type="ECO:0008006" key="4">
    <source>
        <dbReference type="Google" id="ProtNLM"/>
    </source>
</evidence>
<dbReference type="GeneID" id="92378391"/>
<name>A0A1G4IK26_TRYEQ</name>
<feature type="compositionally biased region" description="Basic residues" evidence="1">
    <location>
        <begin position="11"/>
        <end position="20"/>
    </location>
</feature>
<evidence type="ECO:0000313" key="2">
    <source>
        <dbReference type="EMBL" id="SCU72867.1"/>
    </source>
</evidence>
<dbReference type="InterPro" id="IPR011992">
    <property type="entry name" value="EF-hand-dom_pair"/>
</dbReference>
<accession>A0A1G4IK26</accession>
<dbReference type="AlphaFoldDB" id="A0A1G4IK26"/>
<dbReference type="EMBL" id="CZPT02001923">
    <property type="protein sequence ID" value="SCU72867.1"/>
    <property type="molecule type" value="Genomic_DNA"/>
</dbReference>
<evidence type="ECO:0000256" key="1">
    <source>
        <dbReference type="SAM" id="MobiDB-lite"/>
    </source>
</evidence>
<protein>
    <recommendedName>
        <fullName evidence="4">EF-hand domain-containing protein</fullName>
    </recommendedName>
</protein>
<dbReference type="Proteomes" id="UP000195570">
    <property type="component" value="Unassembled WGS sequence"/>
</dbReference>
<dbReference type="VEuPathDB" id="TriTrypDB:TEOVI_000445100"/>
<sequence length="211" mass="22996">MKTAKVNSTIKKGKAKKVKTTKSTEKTPLTWTFSFHEVKRQQASLLFIAWDEDDSGRIPRQHLLSILYALFPSANSMGDGKVGERPSALSLREIRDAFLMTVGRPLSEMSYVTLKDVCSVLDSLWASPARRERMAQGCLYSVFTSVADSGHMMTRSALVEACNHIAGAAISEGMAEAILSPHGIAAGLLNEGESKINFSGFCKIMLPLLAV</sequence>
<keyword evidence="3" id="KW-1185">Reference proteome</keyword>
<feature type="region of interest" description="Disordered" evidence="1">
    <location>
        <begin position="1"/>
        <end position="21"/>
    </location>
</feature>
<evidence type="ECO:0000313" key="3">
    <source>
        <dbReference type="Proteomes" id="UP000195570"/>
    </source>
</evidence>
<dbReference type="RefSeq" id="XP_067083321.1">
    <property type="nucleotide sequence ID" value="XM_067227220.1"/>
</dbReference>
<organism evidence="2 3">
    <name type="scientific">Trypanosoma equiperdum</name>
    <dbReference type="NCBI Taxonomy" id="5694"/>
    <lineage>
        <taxon>Eukaryota</taxon>
        <taxon>Discoba</taxon>
        <taxon>Euglenozoa</taxon>
        <taxon>Kinetoplastea</taxon>
        <taxon>Metakinetoplastina</taxon>
        <taxon>Trypanosomatida</taxon>
        <taxon>Trypanosomatidae</taxon>
        <taxon>Trypanosoma</taxon>
    </lineage>
</organism>
<reference evidence="2" key="1">
    <citation type="submission" date="2016-09" db="EMBL/GenBank/DDBJ databases">
        <authorList>
            <person name="Hebert L."/>
            <person name="Moumen B."/>
        </authorList>
    </citation>
    <scope>NUCLEOTIDE SEQUENCE [LARGE SCALE GENOMIC DNA]</scope>
    <source>
        <strain evidence="2">OVI</strain>
    </source>
</reference>
<gene>
    <name evidence="2" type="ORF">TEOVI_000445100</name>
</gene>